<feature type="domain" description="Mitochondria-eating protein C-terminal" evidence="13">
    <location>
        <begin position="479"/>
        <end position="673"/>
    </location>
</feature>
<evidence type="ECO:0000256" key="11">
    <source>
        <dbReference type="ARBA" id="ARBA00023136"/>
    </source>
</evidence>
<evidence type="ECO:0000256" key="3">
    <source>
        <dbReference type="ARBA" id="ARBA00004496"/>
    </source>
</evidence>
<dbReference type="GO" id="GO:0035695">
    <property type="term" value="P:mitophagy by internal vacuole formation"/>
    <property type="evidence" value="ECO:0007669"/>
    <property type="project" value="TreeGrafter"/>
</dbReference>
<evidence type="ECO:0000256" key="5">
    <source>
        <dbReference type="ARBA" id="ARBA00019863"/>
    </source>
</evidence>
<keyword evidence="7" id="KW-1000">Mitochondrion outer membrane</keyword>
<dbReference type="GO" id="GO:0035694">
    <property type="term" value="P:mitochondrial protein catabolic process"/>
    <property type="evidence" value="ECO:0007669"/>
    <property type="project" value="InterPro"/>
</dbReference>
<keyword evidence="11" id="KW-0472">Membrane</keyword>
<name>A0AA39LGI8_9BILA</name>
<comment type="similarity">
    <text evidence="4">Belongs to the MIEAP family.</text>
</comment>
<keyword evidence="15" id="KW-1185">Reference proteome</keyword>
<protein>
    <recommendedName>
        <fullName evidence="5">Mitochondria-eating protein</fullName>
    </recommendedName>
    <alternativeName>
        <fullName evidence="12">Spermatogenesis-associated protein 18</fullName>
    </alternativeName>
</protein>
<dbReference type="Proteomes" id="UP001175271">
    <property type="component" value="Unassembled WGS sequence"/>
</dbReference>
<dbReference type="InterPro" id="IPR031981">
    <property type="entry name" value="MIEAP_C"/>
</dbReference>
<evidence type="ECO:0000256" key="9">
    <source>
        <dbReference type="ARBA" id="ARBA00023121"/>
    </source>
</evidence>
<dbReference type="PANTHER" id="PTHR21771">
    <property type="entry name" value="MITOCHONDRIA-EATING PROTEIN-RELATED"/>
    <property type="match status" value="1"/>
</dbReference>
<evidence type="ECO:0000259" key="13">
    <source>
        <dbReference type="Pfam" id="PF16026"/>
    </source>
</evidence>
<dbReference type="GO" id="GO:0005759">
    <property type="term" value="C:mitochondrial matrix"/>
    <property type="evidence" value="ECO:0007669"/>
    <property type="project" value="UniProtKB-SubCell"/>
</dbReference>
<evidence type="ECO:0000256" key="6">
    <source>
        <dbReference type="ARBA" id="ARBA00022490"/>
    </source>
</evidence>
<sequence>MQNKIIRAVGWSFQSPLSNLMILFDDAQLSDLIDSNSIHHLIYQIRNIESDDLGTFLKLIPPLSELTKTLPQSLPLLDLIYSKCEKLKRESGVEFPALELCCAQLVQQVLWWLAFHHESNKPSASQTKIFSQHNDQVSSTLAFPFNATVRAHLRSIFGVIGRECPSILEDAVQDKVLLEDCLESLGCHGLVNCSTGLIRIFDAVALELLRHQERVKASQQKLKELQKMKSVNEEVPSKSSHQRQMSLTLSEVFDRLKQNESIVGVLEKIVNNQHLSSLLRIVKKRVHSDKVLLNLFNTYSKNAPEGFSFREVNPVIAKLIVAFKSSHEQLLFLIPNSDSDSGHPNDDSDCEQAGLELQDVIAARKQGPPSEKMNLSNKGKPARNLKVARSLTSLHTLDIGNHDFMYGRLRPRDFACYPPDHFSEMKLQVNTLKYELGESKKKIRLLELQNKNLSLSCPKPDYCGASQYYACSTDDELRELTSRFQNLYEANRNTVMEALNELPEFTDSEELKSKTIFSVMVLTFRSVQDTVSKKRDRVWDILDTGENSDRTEMDNALYRFLFKEAQSQHGMQNAKEVTSQIWAVLYDFPSLKTCTCFNRFILDCVDVVWCLVAGINGNKPRMRIQYESYQFDASKHSRHPTSNMRATVIKRYLWPGLVDVETDHVLLKAIVVT</sequence>
<keyword evidence="10" id="KW-0496">Mitochondrion</keyword>
<keyword evidence="6" id="KW-0963">Cytoplasm</keyword>
<keyword evidence="9" id="KW-0446">Lipid-binding</keyword>
<dbReference type="EMBL" id="JAUCMV010000005">
    <property type="protein sequence ID" value="KAK0396335.1"/>
    <property type="molecule type" value="Genomic_DNA"/>
</dbReference>
<dbReference type="InterPro" id="IPR026169">
    <property type="entry name" value="MIEAP"/>
</dbReference>
<evidence type="ECO:0000256" key="4">
    <source>
        <dbReference type="ARBA" id="ARBA00008233"/>
    </source>
</evidence>
<evidence type="ECO:0000256" key="8">
    <source>
        <dbReference type="ARBA" id="ARBA00023054"/>
    </source>
</evidence>
<evidence type="ECO:0000313" key="15">
    <source>
        <dbReference type="Proteomes" id="UP001175271"/>
    </source>
</evidence>
<gene>
    <name evidence="14" type="ORF">QR680_001676</name>
</gene>
<comment type="subcellular location">
    <subcellularLocation>
        <location evidence="3">Cytoplasm</location>
    </subcellularLocation>
    <subcellularLocation>
        <location evidence="2">Mitochondrion matrix</location>
    </subcellularLocation>
    <subcellularLocation>
        <location evidence="1">Mitochondrion outer membrane</location>
    </subcellularLocation>
</comment>
<comment type="caution">
    <text evidence="14">The sequence shown here is derived from an EMBL/GenBank/DDBJ whole genome shotgun (WGS) entry which is preliminary data.</text>
</comment>
<accession>A0AA39LGI8</accession>
<dbReference type="GO" id="GO:0005741">
    <property type="term" value="C:mitochondrial outer membrane"/>
    <property type="evidence" value="ECO:0007669"/>
    <property type="project" value="UniProtKB-SubCell"/>
</dbReference>
<keyword evidence="8" id="KW-0175">Coiled coil</keyword>
<evidence type="ECO:0000313" key="14">
    <source>
        <dbReference type="EMBL" id="KAK0396335.1"/>
    </source>
</evidence>
<organism evidence="14 15">
    <name type="scientific">Steinernema hermaphroditum</name>
    <dbReference type="NCBI Taxonomy" id="289476"/>
    <lineage>
        <taxon>Eukaryota</taxon>
        <taxon>Metazoa</taxon>
        <taxon>Ecdysozoa</taxon>
        <taxon>Nematoda</taxon>
        <taxon>Chromadorea</taxon>
        <taxon>Rhabditida</taxon>
        <taxon>Tylenchina</taxon>
        <taxon>Panagrolaimomorpha</taxon>
        <taxon>Strongyloidoidea</taxon>
        <taxon>Steinernematidae</taxon>
        <taxon>Steinernema</taxon>
    </lineage>
</organism>
<reference evidence="14" key="1">
    <citation type="submission" date="2023-06" db="EMBL/GenBank/DDBJ databases">
        <title>Genomic analysis of the entomopathogenic nematode Steinernema hermaphroditum.</title>
        <authorList>
            <person name="Schwarz E.M."/>
            <person name="Heppert J.K."/>
            <person name="Baniya A."/>
            <person name="Schwartz H.T."/>
            <person name="Tan C.-H."/>
            <person name="Antoshechkin I."/>
            <person name="Sternberg P.W."/>
            <person name="Goodrich-Blair H."/>
            <person name="Dillman A.R."/>
        </authorList>
    </citation>
    <scope>NUCLEOTIDE SEQUENCE</scope>
    <source>
        <strain evidence="14">PS9179</strain>
        <tissue evidence="14">Whole animal</tissue>
    </source>
</reference>
<dbReference type="PANTHER" id="PTHR21771:SF1">
    <property type="entry name" value="MITOCHONDRIA-EATING PROTEIN"/>
    <property type="match status" value="1"/>
</dbReference>
<evidence type="ECO:0000256" key="12">
    <source>
        <dbReference type="ARBA" id="ARBA00032687"/>
    </source>
</evidence>
<dbReference type="AlphaFoldDB" id="A0AA39LGI8"/>
<evidence type="ECO:0000256" key="2">
    <source>
        <dbReference type="ARBA" id="ARBA00004305"/>
    </source>
</evidence>
<dbReference type="Pfam" id="PF16026">
    <property type="entry name" value="MIEAP"/>
    <property type="match status" value="1"/>
</dbReference>
<proteinExistence type="inferred from homology"/>
<evidence type="ECO:0000256" key="10">
    <source>
        <dbReference type="ARBA" id="ARBA00023128"/>
    </source>
</evidence>
<evidence type="ECO:0000256" key="7">
    <source>
        <dbReference type="ARBA" id="ARBA00022787"/>
    </source>
</evidence>
<dbReference type="GO" id="GO:0008289">
    <property type="term" value="F:lipid binding"/>
    <property type="evidence" value="ECO:0007669"/>
    <property type="project" value="UniProtKB-KW"/>
</dbReference>
<evidence type="ECO:0000256" key="1">
    <source>
        <dbReference type="ARBA" id="ARBA00004294"/>
    </source>
</evidence>